<dbReference type="InterPro" id="IPR036249">
    <property type="entry name" value="Thioredoxin-like_sf"/>
</dbReference>
<organism evidence="4">
    <name type="scientific">Variovorax paradoxus</name>
    <dbReference type="NCBI Taxonomy" id="34073"/>
    <lineage>
        <taxon>Bacteria</taxon>
        <taxon>Pseudomonadati</taxon>
        <taxon>Pseudomonadota</taxon>
        <taxon>Betaproteobacteria</taxon>
        <taxon>Burkholderiales</taxon>
        <taxon>Comamonadaceae</taxon>
        <taxon>Variovorax</taxon>
    </lineage>
</organism>
<feature type="chain" id="PRO_5025582809" evidence="2">
    <location>
        <begin position="27"/>
        <end position="214"/>
    </location>
</feature>
<dbReference type="SUPFAM" id="SSF52833">
    <property type="entry name" value="Thioredoxin-like"/>
    <property type="match status" value="1"/>
</dbReference>
<dbReference type="InterPro" id="IPR013740">
    <property type="entry name" value="Redoxin"/>
</dbReference>
<evidence type="ECO:0000256" key="2">
    <source>
        <dbReference type="SAM" id="SignalP"/>
    </source>
</evidence>
<dbReference type="Pfam" id="PF08534">
    <property type="entry name" value="Redoxin"/>
    <property type="match status" value="1"/>
</dbReference>
<gene>
    <name evidence="4" type="primary">ykuV_1</name>
    <name evidence="4" type="ORF">VVAX_03880</name>
</gene>
<feature type="domain" description="Thioredoxin" evidence="3">
    <location>
        <begin position="29"/>
        <end position="190"/>
    </location>
</feature>
<accession>A0A679J309</accession>
<keyword evidence="2" id="KW-0732">Signal</keyword>
<protein>
    <submittedName>
        <fullName evidence="4">Thiol-disulfide oxidoreductase YkuV</fullName>
        <ecNumber evidence="4">1.8.-.-</ecNumber>
    </submittedName>
</protein>
<dbReference type="AlphaFoldDB" id="A0A679J309"/>
<dbReference type="GO" id="GO:0016491">
    <property type="term" value="F:oxidoreductase activity"/>
    <property type="evidence" value="ECO:0007669"/>
    <property type="project" value="UniProtKB-KW"/>
</dbReference>
<reference evidence="4" key="1">
    <citation type="submission" date="2019-12" db="EMBL/GenBank/DDBJ databases">
        <authorList>
            <person name="Cremers G."/>
        </authorList>
    </citation>
    <scope>NUCLEOTIDE SEQUENCE</scope>
    <source>
        <strain evidence="4">Vvax</strain>
    </source>
</reference>
<dbReference type="InterPro" id="IPR050553">
    <property type="entry name" value="Thioredoxin_ResA/DsbE_sf"/>
</dbReference>
<feature type="region of interest" description="Disordered" evidence="1">
    <location>
        <begin position="191"/>
        <end position="214"/>
    </location>
</feature>
<evidence type="ECO:0000313" key="4">
    <source>
        <dbReference type="EMBL" id="CAA2106721.1"/>
    </source>
</evidence>
<name>A0A679J309_VARPD</name>
<dbReference type="EC" id="1.8.-.-" evidence="4"/>
<feature type="signal peptide" evidence="2">
    <location>
        <begin position="1"/>
        <end position="26"/>
    </location>
</feature>
<dbReference type="EMBL" id="LR743507">
    <property type="protein sequence ID" value="CAA2106721.1"/>
    <property type="molecule type" value="Genomic_DNA"/>
</dbReference>
<evidence type="ECO:0000256" key="1">
    <source>
        <dbReference type="SAM" id="MobiDB-lite"/>
    </source>
</evidence>
<dbReference type="Gene3D" id="3.40.30.10">
    <property type="entry name" value="Glutaredoxin"/>
    <property type="match status" value="1"/>
</dbReference>
<dbReference type="PANTHER" id="PTHR42852:SF13">
    <property type="entry name" value="PROTEIN DIPZ"/>
    <property type="match status" value="1"/>
</dbReference>
<evidence type="ECO:0000259" key="3">
    <source>
        <dbReference type="PROSITE" id="PS51352"/>
    </source>
</evidence>
<sequence>MALPSIARSIARSPAAFFAVALTASAAALTLTFAAPSFGGGDVPAAEAQAAPEFQNIDTWLNSPPLKIEQLRGKVVLVDFWTYTCINCLNHLPYVKDWNEKYKDKGLVVVGVHTPEFAYEKSTQNVKDAIQRLQIGHAVAQDNSYGTWKAFRNQYWPAVYLIDKQGKIVYSHFGEGSYGTTEKKIQALLAEPSPAPSPVPATSAATPASATRGS</sequence>
<dbReference type="PANTHER" id="PTHR42852">
    <property type="entry name" value="THIOL:DISULFIDE INTERCHANGE PROTEIN DSBE"/>
    <property type="match status" value="1"/>
</dbReference>
<dbReference type="RefSeq" id="WP_339091446.1">
    <property type="nucleotide sequence ID" value="NZ_LR743507.1"/>
</dbReference>
<dbReference type="CDD" id="cd03012">
    <property type="entry name" value="TlpA_like_DipZ_like"/>
    <property type="match status" value="1"/>
</dbReference>
<dbReference type="InterPro" id="IPR013766">
    <property type="entry name" value="Thioredoxin_domain"/>
</dbReference>
<feature type="compositionally biased region" description="Low complexity" evidence="1">
    <location>
        <begin position="200"/>
        <end position="214"/>
    </location>
</feature>
<dbReference type="PROSITE" id="PS51352">
    <property type="entry name" value="THIOREDOXIN_2"/>
    <property type="match status" value="1"/>
</dbReference>
<proteinExistence type="predicted"/>
<keyword evidence="4" id="KW-0560">Oxidoreductase</keyword>